<accession>A0A645HVJ5</accession>
<gene>
    <name evidence="1" type="ORF">SDC9_190640</name>
</gene>
<protein>
    <submittedName>
        <fullName evidence="1">Uncharacterized protein</fullName>
    </submittedName>
</protein>
<sequence length="102" mass="11356">MNEGRLSIQLFLPHEIVGCIVYHLPFGLSHCLIHPFANHLCQEKSVAEGKIRGIAHRSQKLTKLSCESLVPREHVNIIVGARYTLGVNLLHQIGHESPGDMT</sequence>
<dbReference type="AlphaFoldDB" id="A0A645HVJ5"/>
<comment type="caution">
    <text evidence="1">The sequence shown here is derived from an EMBL/GenBank/DDBJ whole genome shotgun (WGS) entry which is preliminary data.</text>
</comment>
<proteinExistence type="predicted"/>
<dbReference type="EMBL" id="VSSQ01101256">
    <property type="protein sequence ID" value="MPN43081.1"/>
    <property type="molecule type" value="Genomic_DNA"/>
</dbReference>
<organism evidence="1">
    <name type="scientific">bioreactor metagenome</name>
    <dbReference type="NCBI Taxonomy" id="1076179"/>
    <lineage>
        <taxon>unclassified sequences</taxon>
        <taxon>metagenomes</taxon>
        <taxon>ecological metagenomes</taxon>
    </lineage>
</organism>
<reference evidence="1" key="1">
    <citation type="submission" date="2019-08" db="EMBL/GenBank/DDBJ databases">
        <authorList>
            <person name="Kucharzyk K."/>
            <person name="Murdoch R.W."/>
            <person name="Higgins S."/>
            <person name="Loffler F."/>
        </authorList>
    </citation>
    <scope>NUCLEOTIDE SEQUENCE</scope>
</reference>
<evidence type="ECO:0000313" key="1">
    <source>
        <dbReference type="EMBL" id="MPN43081.1"/>
    </source>
</evidence>
<name>A0A645HVJ5_9ZZZZ</name>